<accession>A0A5C6ZD18</accession>
<reference evidence="1 2" key="1">
    <citation type="submission" date="2019-08" db="EMBL/GenBank/DDBJ databases">
        <title>Genomes of Subsaximicrobium wynnwilliamsii strains.</title>
        <authorList>
            <person name="Bowman J.P."/>
        </authorList>
    </citation>
    <scope>NUCLEOTIDE SEQUENCE [LARGE SCALE GENOMIC DNA]</scope>
    <source>
        <strain evidence="1 2">2-80-2</strain>
    </source>
</reference>
<keyword evidence="2" id="KW-1185">Reference proteome</keyword>
<sequence>MENKEQIKNSENRLAKIQGNIDNTLEKSKEVVNIAKEGTQMVSEVTNNIQDTFNKANNLFQGVKGLKDSFMESQKLQAQTEIELLKIRSEHQQMNRIITEEYGKQKQSMDKASDVVDAGLESNDINKIREGLTAMTNVANHNPMENHKKALDNELERNLNQDFDDDFTLEF</sequence>
<evidence type="ECO:0000313" key="1">
    <source>
        <dbReference type="EMBL" id="TXD87537.1"/>
    </source>
</evidence>
<protein>
    <submittedName>
        <fullName evidence="1">Uncharacterized protein</fullName>
    </submittedName>
</protein>
<organism evidence="1 2">
    <name type="scientific">Subsaximicrobium wynnwilliamsii</name>
    <dbReference type="NCBI Taxonomy" id="291179"/>
    <lineage>
        <taxon>Bacteria</taxon>
        <taxon>Pseudomonadati</taxon>
        <taxon>Bacteroidota</taxon>
        <taxon>Flavobacteriia</taxon>
        <taxon>Flavobacteriales</taxon>
        <taxon>Flavobacteriaceae</taxon>
        <taxon>Subsaximicrobium</taxon>
    </lineage>
</organism>
<proteinExistence type="predicted"/>
<dbReference type="EMBL" id="VORO01000023">
    <property type="protein sequence ID" value="TXD87537.1"/>
    <property type="molecule type" value="Genomic_DNA"/>
</dbReference>
<comment type="caution">
    <text evidence="1">The sequence shown here is derived from an EMBL/GenBank/DDBJ whole genome shotgun (WGS) entry which is preliminary data.</text>
</comment>
<gene>
    <name evidence="1" type="ORF">ESY86_16725</name>
</gene>
<dbReference type="RefSeq" id="WP_147087807.1">
    <property type="nucleotide sequence ID" value="NZ_VORM01000025.1"/>
</dbReference>
<evidence type="ECO:0000313" key="2">
    <source>
        <dbReference type="Proteomes" id="UP000321578"/>
    </source>
</evidence>
<name>A0A5C6ZD18_9FLAO</name>
<dbReference type="Proteomes" id="UP000321578">
    <property type="component" value="Unassembled WGS sequence"/>
</dbReference>
<dbReference type="AlphaFoldDB" id="A0A5C6ZD18"/>
<dbReference type="OrthoDB" id="1453722at2"/>